<gene>
    <name evidence="2" type="ORF">Acr_18g0011230</name>
</gene>
<feature type="region of interest" description="Disordered" evidence="1">
    <location>
        <begin position="1"/>
        <end position="38"/>
    </location>
</feature>
<feature type="compositionally biased region" description="Basic and acidic residues" evidence="1">
    <location>
        <begin position="199"/>
        <end position="208"/>
    </location>
</feature>
<dbReference type="Proteomes" id="UP000585474">
    <property type="component" value="Unassembled WGS sequence"/>
</dbReference>
<dbReference type="OrthoDB" id="1873691at2759"/>
<accession>A0A7J0G842</accession>
<comment type="caution">
    <text evidence="2">The sequence shown here is derived from an EMBL/GenBank/DDBJ whole genome shotgun (WGS) entry which is preliminary data.</text>
</comment>
<dbReference type="InterPro" id="IPR012337">
    <property type="entry name" value="RNaseH-like_sf"/>
</dbReference>
<evidence type="ECO:0000313" key="2">
    <source>
        <dbReference type="EMBL" id="GFZ06953.1"/>
    </source>
</evidence>
<sequence length="764" mass="86495">MAATNTTTQAVEPPPAAATGRRGGGEGGAQEIRGAGDGGEAPVLSLRRPLLCLEPVADRLGASQTRDLPQFQLRSQTHFLRIAVVDARPDLAVLFHPNSPQPPQTLFLLLCPRRRRKCWWKWCFFVFLPGSSAGDCRSVSVLGGARLPAGGVGGHRRHCRRSHRRRGKRGLLIRSAPFAAFDVIRWERGLKRSGHVRRQREEAKEPKSITRANSEQDPDRFSPRFPRRLGLRILRVRSRSRASSTPKFRAFLSQVGLPPVSRRELAGGRLDAKYEEAKAETEAKIRDAMFFQVSSDGWKSKNSMEENLVNLGVNLPNGTSVFRRAVFTSGSVPSKYAEEVLWDTIRDICGNVVQQCVGIVSDKFKAKALRSLESQHHWMVNLACQLQGITSLIKDFSKELPLFKNVTDKCLKLVNFVNNKSQIRNAFHKYQLQEYGQAGLLRVPLNNHENSSFGPMVEDVLSSARAFQLVLLDESFKIVSMEEQIAREIEDMMRDPKFWNELEAVHSLVKLIKGMAQEVERDRPLVGQCIPLWDEIRVKVKEWCSRFHIAENPVDKVIDKRFQKNYHPAWAAAFILDPLYLIRDTSGKYLPPFKCLTPEQEKDVDKLITRLVSREEAHIALMELMKWRTEGLDPVYAQAVQLKQRDPVTGKMKIANPQSSRLVWETHLTQFKSLGKVAVRLIFLHATSCGFKCNWSFLRWVSAHGHSRVGLDRAQKLVFIAAHSKLERRDFSTDEEKDAELFALANGEDDELHDVFSTDDASSA</sequence>
<feature type="region of interest" description="Disordered" evidence="1">
    <location>
        <begin position="195"/>
        <end position="221"/>
    </location>
</feature>
<keyword evidence="3" id="KW-1185">Reference proteome</keyword>
<name>A0A7J0G842_9ERIC</name>
<evidence type="ECO:0000313" key="3">
    <source>
        <dbReference type="Proteomes" id="UP000585474"/>
    </source>
</evidence>
<reference evidence="2 3" key="1">
    <citation type="submission" date="2019-07" db="EMBL/GenBank/DDBJ databases">
        <title>De Novo Assembly of kiwifruit Actinidia rufa.</title>
        <authorList>
            <person name="Sugita-Konishi S."/>
            <person name="Sato K."/>
            <person name="Mori E."/>
            <person name="Abe Y."/>
            <person name="Kisaki G."/>
            <person name="Hamano K."/>
            <person name="Suezawa K."/>
            <person name="Otani M."/>
            <person name="Fukuda T."/>
            <person name="Manabe T."/>
            <person name="Gomi K."/>
            <person name="Tabuchi M."/>
            <person name="Akimitsu K."/>
            <person name="Kataoka I."/>
        </authorList>
    </citation>
    <scope>NUCLEOTIDE SEQUENCE [LARGE SCALE GENOMIC DNA]</scope>
    <source>
        <strain evidence="3">cv. Fuchu</strain>
    </source>
</reference>
<protein>
    <submittedName>
        <fullName evidence="2">Uncharacterized protein</fullName>
    </submittedName>
</protein>
<dbReference type="SUPFAM" id="SSF53098">
    <property type="entry name" value="Ribonuclease H-like"/>
    <property type="match status" value="1"/>
</dbReference>
<proteinExistence type="predicted"/>
<dbReference type="PANTHER" id="PTHR32166:SF24">
    <property type="entry name" value="F16P17.2 PROTEIN"/>
    <property type="match status" value="1"/>
</dbReference>
<dbReference type="EMBL" id="BJWL01000018">
    <property type="protein sequence ID" value="GFZ06953.1"/>
    <property type="molecule type" value="Genomic_DNA"/>
</dbReference>
<evidence type="ECO:0000256" key="1">
    <source>
        <dbReference type="SAM" id="MobiDB-lite"/>
    </source>
</evidence>
<dbReference type="PANTHER" id="PTHR32166">
    <property type="entry name" value="OSJNBA0013A04.12 PROTEIN"/>
    <property type="match status" value="1"/>
</dbReference>
<dbReference type="AlphaFoldDB" id="A0A7J0G842"/>
<organism evidence="2 3">
    <name type="scientific">Actinidia rufa</name>
    <dbReference type="NCBI Taxonomy" id="165716"/>
    <lineage>
        <taxon>Eukaryota</taxon>
        <taxon>Viridiplantae</taxon>
        <taxon>Streptophyta</taxon>
        <taxon>Embryophyta</taxon>
        <taxon>Tracheophyta</taxon>
        <taxon>Spermatophyta</taxon>
        <taxon>Magnoliopsida</taxon>
        <taxon>eudicotyledons</taxon>
        <taxon>Gunneridae</taxon>
        <taxon>Pentapetalae</taxon>
        <taxon>asterids</taxon>
        <taxon>Ericales</taxon>
        <taxon>Actinidiaceae</taxon>
        <taxon>Actinidia</taxon>
    </lineage>
</organism>
<feature type="compositionally biased region" description="Polar residues" evidence="1">
    <location>
        <begin position="1"/>
        <end position="10"/>
    </location>
</feature>